<dbReference type="Proteomes" id="UP000187261">
    <property type="component" value="Unassembled WGS sequence"/>
</dbReference>
<keyword evidence="2" id="KW-1185">Reference proteome</keyword>
<gene>
    <name evidence="1" type="ORF">SAMN05660493_02427</name>
</gene>
<organism evidence="1 2">
    <name type="scientific">Epilithonimonas bovis DSM 19482</name>
    <dbReference type="NCBI Taxonomy" id="1121284"/>
    <lineage>
        <taxon>Bacteria</taxon>
        <taxon>Pseudomonadati</taxon>
        <taxon>Bacteroidota</taxon>
        <taxon>Flavobacteriia</taxon>
        <taxon>Flavobacteriales</taxon>
        <taxon>Weeksellaceae</taxon>
        <taxon>Chryseobacterium group</taxon>
        <taxon>Epilithonimonas</taxon>
    </lineage>
</organism>
<dbReference type="EMBL" id="FTPU01000029">
    <property type="protein sequence ID" value="SIT97701.1"/>
    <property type="molecule type" value="Genomic_DNA"/>
</dbReference>
<protein>
    <submittedName>
        <fullName evidence="1">Uncharacterized protein</fullName>
    </submittedName>
</protein>
<evidence type="ECO:0000313" key="1">
    <source>
        <dbReference type="EMBL" id="SIT97701.1"/>
    </source>
</evidence>
<accession>A0A1U7Q0A8</accession>
<name>A0A1U7Q0A8_9FLAO</name>
<evidence type="ECO:0000313" key="2">
    <source>
        <dbReference type="Proteomes" id="UP000187261"/>
    </source>
</evidence>
<sequence length="68" mass="7764">MTIIITSPPINQPPSLFINLAIIDRIIKNDTMVKTNPIHELSMALVWLYYGFAMNGESLKDGLLFWEN</sequence>
<dbReference type="AlphaFoldDB" id="A0A1U7Q0A8"/>
<proteinExistence type="predicted"/>
<dbReference type="STRING" id="1121284.SAMN05660493_02427"/>
<dbReference type="RefSeq" id="WP_076783842.1">
    <property type="nucleotide sequence ID" value="NZ_FTPU01000029.1"/>
</dbReference>
<reference evidence="2" key="1">
    <citation type="submission" date="2016-10" db="EMBL/GenBank/DDBJ databases">
        <authorList>
            <person name="Varghese N."/>
            <person name="Submissions S."/>
        </authorList>
    </citation>
    <scope>NUCLEOTIDE SEQUENCE [LARGE SCALE GENOMIC DNA]</scope>
    <source>
        <strain evidence="2">DSM 19482</strain>
    </source>
</reference>